<reference evidence="2 3" key="1">
    <citation type="submission" date="2021-07" db="EMBL/GenBank/DDBJ databases">
        <title>Flavobacterium sp. nov. isolated from sediment on the Taihu Lake.</title>
        <authorList>
            <person name="Qu J.-H."/>
        </authorList>
    </citation>
    <scope>NUCLEOTIDE SEQUENCE [LARGE SCALE GENOMIC DNA]</scope>
    <source>
        <strain evidence="2 3">NAS39</strain>
    </source>
</reference>
<dbReference type="InterPro" id="IPR041657">
    <property type="entry name" value="HTH_17"/>
</dbReference>
<name>A0ABS6XST4_9FLAO</name>
<protein>
    <submittedName>
        <fullName evidence="2">Helix-turn-helix domain-containing protein</fullName>
    </submittedName>
</protein>
<feature type="domain" description="Helix-turn-helix" evidence="1">
    <location>
        <begin position="2"/>
        <end position="46"/>
    </location>
</feature>
<accession>A0ABS6XST4</accession>
<evidence type="ECO:0000259" key="1">
    <source>
        <dbReference type="Pfam" id="PF12728"/>
    </source>
</evidence>
<dbReference type="EMBL" id="JAHWYN010000003">
    <property type="protein sequence ID" value="MBW4359732.1"/>
    <property type="molecule type" value="Genomic_DNA"/>
</dbReference>
<keyword evidence="3" id="KW-1185">Reference proteome</keyword>
<organism evidence="2 3">
    <name type="scientific">Flavobacterium taihuense</name>
    <dbReference type="NCBI Taxonomy" id="2857508"/>
    <lineage>
        <taxon>Bacteria</taxon>
        <taxon>Pseudomonadati</taxon>
        <taxon>Bacteroidota</taxon>
        <taxon>Flavobacteriia</taxon>
        <taxon>Flavobacteriales</taxon>
        <taxon>Flavobacteriaceae</taxon>
        <taxon>Flavobacterium</taxon>
    </lineage>
</organism>
<comment type="caution">
    <text evidence="2">The sequence shown here is derived from an EMBL/GenBank/DDBJ whole genome shotgun (WGS) entry which is preliminary data.</text>
</comment>
<evidence type="ECO:0000313" key="3">
    <source>
        <dbReference type="Proteomes" id="UP000812031"/>
    </source>
</evidence>
<evidence type="ECO:0000313" key="2">
    <source>
        <dbReference type="EMBL" id="MBW4359732.1"/>
    </source>
</evidence>
<dbReference type="Pfam" id="PF12728">
    <property type="entry name" value="HTH_17"/>
    <property type="match status" value="1"/>
</dbReference>
<dbReference type="Proteomes" id="UP000812031">
    <property type="component" value="Unassembled WGS sequence"/>
</dbReference>
<sequence length="56" mass="6524">MFLKTKEVAEKLSVTKMTISTMVKKGKLNPVNSDKRYFLFEAKEIDCLILKRQSNE</sequence>
<gene>
    <name evidence="2" type="ORF">KZH69_04465</name>
</gene>
<proteinExistence type="predicted"/>
<dbReference type="RefSeq" id="WP_219316258.1">
    <property type="nucleotide sequence ID" value="NZ_JAHWYN010000003.1"/>
</dbReference>